<evidence type="ECO:0000256" key="1">
    <source>
        <dbReference type="ARBA" id="ARBA00025771"/>
    </source>
</evidence>
<dbReference type="InterPro" id="IPR036388">
    <property type="entry name" value="WH-like_DNA-bd_sf"/>
</dbReference>
<dbReference type="Gene3D" id="1.10.10.10">
    <property type="entry name" value="Winged helix-like DNA-binding domain superfamily/Winged helix DNA-binding domain"/>
    <property type="match status" value="1"/>
</dbReference>
<feature type="domain" description="VWFA" evidence="3">
    <location>
        <begin position="481"/>
        <end position="672"/>
    </location>
</feature>
<dbReference type="Proteomes" id="UP000183567">
    <property type="component" value="Unassembled WGS sequence"/>
</dbReference>
<sequence length="695" mass="78143">MSMTFSTFIMTLAEAIQSENGPNLAYLLRPTSPHGKDLVKEFRNPTREGLTARYGGCIESPWDDIAIRYVMVTTHIARKRAGEAFNEQSQLVSQFFRYFINNTGWTLPALFSMLRDLRDLAFDADNYAKYNNQKSECMESAAGVVSKAFSNCMMDRTSPPNESRKWGVYYVVGLVLKCYFRVKRISLSKNILRALNANPDIPPLSEYPRSHQVTYRYYLGMLSFLNEDFTKSEQELTLAFYHCYIPAQSNQERILTYLIPLRILRGHLPTRDLMDRFPVLDELLAPFVAAIRAGDISAYDAALQKWERRLLELNLWLTLERARELCIRGLFRRVWVATDKSTRIPIAMFHCSLRLKGIDVSMDEAECYVANMIYQGPAIMGNGPSKRSRSRGGQFGDFTVDNKSSVARSSSTYPSAPPPYTPTSPVADSYSAGTQSPGSRHTKLFTVPPPASRTAARTEYLRTPLRAESFEDALDTLRQYDTIILMDDSSSMAGPLWKEAKKALATLADVASRYDTNGVDIHFLNYSESITGVTNGKSVNEYFAGLRPEGPTPIGHRLDIILGDYFRGLDAAKKQEDAGNYYARKQIKPVNVIVITDGAPTDDPESVIVSYAKRLDTDKWPLAQVGIQFVQIGTSRQATLFLKDLDDSLKNMHQIRDIVDTTPYIGEVNAEMLIKVLLGGINRRVDTRGGAAVMF</sequence>
<evidence type="ECO:0000313" key="5">
    <source>
        <dbReference type="EMBL" id="OJA17709.1"/>
    </source>
</evidence>
<comment type="similarity">
    <text evidence="1">Belongs to the CSN12 family.</text>
</comment>
<dbReference type="Gene3D" id="3.40.50.410">
    <property type="entry name" value="von Willebrand factor, type A domain"/>
    <property type="match status" value="1"/>
</dbReference>
<dbReference type="InterPro" id="IPR002035">
    <property type="entry name" value="VWF_A"/>
</dbReference>
<dbReference type="GO" id="GO:0070390">
    <property type="term" value="C:transcription export complex 2"/>
    <property type="evidence" value="ECO:0007669"/>
    <property type="project" value="TreeGrafter"/>
</dbReference>
<reference evidence="5 6" key="1">
    <citation type="submission" date="2016-03" db="EMBL/GenBank/DDBJ databases">
        <title>Comparative genomics of the ectomycorrhizal sister species Rhizopogon vinicolor and Rhizopogon vesiculosus (Basidiomycota: Boletales) reveals a divergence of the mating type B locus.</title>
        <authorList>
            <person name="Mujic A.B."/>
            <person name="Kuo A."/>
            <person name="Tritt A."/>
            <person name="Lipzen A."/>
            <person name="Chen C."/>
            <person name="Johnson J."/>
            <person name="Sharma A."/>
            <person name="Barry K."/>
            <person name="Grigoriev I.V."/>
            <person name="Spatafora J.W."/>
        </authorList>
    </citation>
    <scope>NUCLEOTIDE SEQUENCE [LARGE SCALE GENOMIC DNA]</scope>
    <source>
        <strain evidence="5 6">AM-OR11-056</strain>
    </source>
</reference>
<dbReference type="GO" id="GO:0016973">
    <property type="term" value="P:poly(A)+ mRNA export from nucleus"/>
    <property type="evidence" value="ECO:0007669"/>
    <property type="project" value="TreeGrafter"/>
</dbReference>
<dbReference type="EMBL" id="LVVM01001856">
    <property type="protein sequence ID" value="OJA17709.1"/>
    <property type="molecule type" value="Genomic_DNA"/>
</dbReference>
<dbReference type="InterPro" id="IPR036465">
    <property type="entry name" value="vWFA_dom_sf"/>
</dbReference>
<dbReference type="PROSITE" id="PS50250">
    <property type="entry name" value="PCI"/>
    <property type="match status" value="1"/>
</dbReference>
<dbReference type="PROSITE" id="PS50234">
    <property type="entry name" value="VWFA"/>
    <property type="match status" value="1"/>
</dbReference>
<dbReference type="GO" id="GO:0003690">
    <property type="term" value="F:double-stranded DNA binding"/>
    <property type="evidence" value="ECO:0007669"/>
    <property type="project" value="InterPro"/>
</dbReference>
<accession>A0A1J8Q9M9</accession>
<gene>
    <name evidence="5" type="ORF">AZE42_07448</name>
</gene>
<evidence type="ECO:0000259" key="3">
    <source>
        <dbReference type="PROSITE" id="PS50234"/>
    </source>
</evidence>
<dbReference type="GO" id="GO:0003723">
    <property type="term" value="F:RNA binding"/>
    <property type="evidence" value="ECO:0007669"/>
    <property type="project" value="InterPro"/>
</dbReference>
<dbReference type="STRING" id="180088.A0A1J8Q9M9"/>
<dbReference type="PANTHER" id="PTHR12732">
    <property type="entry name" value="UNCHARACTERIZED PROTEASOME COMPONENT REGION PCI-CONTAINING"/>
    <property type="match status" value="1"/>
</dbReference>
<dbReference type="InterPro" id="IPR045114">
    <property type="entry name" value="Csn12-like"/>
</dbReference>
<evidence type="ECO:0000313" key="6">
    <source>
        <dbReference type="Proteomes" id="UP000183567"/>
    </source>
</evidence>
<dbReference type="OrthoDB" id="10252687at2759"/>
<evidence type="ECO:0000256" key="2">
    <source>
        <dbReference type="SAM" id="MobiDB-lite"/>
    </source>
</evidence>
<comment type="caution">
    <text evidence="5">The sequence shown here is derived from an EMBL/GenBank/DDBJ whole genome shotgun (WGS) entry which is preliminary data.</text>
</comment>
<dbReference type="GO" id="GO:0000973">
    <property type="term" value="P:post-transcriptional tethering of RNA polymerase II gene DNA at nuclear periphery"/>
    <property type="evidence" value="ECO:0007669"/>
    <property type="project" value="TreeGrafter"/>
</dbReference>
<protein>
    <recommendedName>
        <fullName evidence="7">VWFA domain-containing protein</fullName>
    </recommendedName>
</protein>
<evidence type="ECO:0000259" key="4">
    <source>
        <dbReference type="PROSITE" id="PS50250"/>
    </source>
</evidence>
<proteinExistence type="inferred from homology"/>
<dbReference type="PANTHER" id="PTHR12732:SF0">
    <property type="entry name" value="PCI DOMAIN-CONTAINING PROTEIN 2"/>
    <property type="match status" value="1"/>
</dbReference>
<dbReference type="AlphaFoldDB" id="A0A1J8Q9M9"/>
<organism evidence="5 6">
    <name type="scientific">Rhizopogon vesiculosus</name>
    <dbReference type="NCBI Taxonomy" id="180088"/>
    <lineage>
        <taxon>Eukaryota</taxon>
        <taxon>Fungi</taxon>
        <taxon>Dikarya</taxon>
        <taxon>Basidiomycota</taxon>
        <taxon>Agaricomycotina</taxon>
        <taxon>Agaricomycetes</taxon>
        <taxon>Agaricomycetidae</taxon>
        <taxon>Boletales</taxon>
        <taxon>Suillineae</taxon>
        <taxon>Rhizopogonaceae</taxon>
        <taxon>Rhizopogon</taxon>
    </lineage>
</organism>
<keyword evidence="6" id="KW-1185">Reference proteome</keyword>
<dbReference type="InterPro" id="IPR000717">
    <property type="entry name" value="PCI_dom"/>
</dbReference>
<dbReference type="SUPFAM" id="SSF53300">
    <property type="entry name" value="vWA-like"/>
    <property type="match status" value="1"/>
</dbReference>
<dbReference type="SMART" id="SM00753">
    <property type="entry name" value="PAM"/>
    <property type="match status" value="1"/>
</dbReference>
<feature type="domain" description="PCI" evidence="4">
    <location>
        <begin position="213"/>
        <end position="396"/>
    </location>
</feature>
<name>A0A1J8Q9M9_9AGAM</name>
<dbReference type="GO" id="GO:0006368">
    <property type="term" value="P:transcription elongation by RNA polymerase II"/>
    <property type="evidence" value="ECO:0007669"/>
    <property type="project" value="TreeGrafter"/>
</dbReference>
<dbReference type="SMART" id="SM00327">
    <property type="entry name" value="VWA"/>
    <property type="match status" value="1"/>
</dbReference>
<evidence type="ECO:0008006" key="7">
    <source>
        <dbReference type="Google" id="ProtNLM"/>
    </source>
</evidence>
<feature type="region of interest" description="Disordered" evidence="2">
    <location>
        <begin position="405"/>
        <end position="456"/>
    </location>
</feature>